<dbReference type="GO" id="GO:0003825">
    <property type="term" value="F:alpha,alpha-trehalose-phosphate synthase (UDP-forming) activity"/>
    <property type="evidence" value="ECO:0007669"/>
    <property type="project" value="TreeGrafter"/>
</dbReference>
<dbReference type="InterPro" id="IPR003337">
    <property type="entry name" value="Trehalose_PPase"/>
</dbReference>
<evidence type="ECO:0000256" key="1">
    <source>
        <dbReference type="ARBA" id="ARBA00005409"/>
    </source>
</evidence>
<dbReference type="Pfam" id="PF02358">
    <property type="entry name" value="Trehalose_PPase"/>
    <property type="match status" value="1"/>
</dbReference>
<evidence type="ECO:0000313" key="2">
    <source>
        <dbReference type="EMBL" id="EJU00427.1"/>
    </source>
</evidence>
<reference evidence="2 3" key="1">
    <citation type="journal article" date="2012" name="Science">
        <title>The Paleozoic origin of enzymatic lignin decomposition reconstructed from 31 fungal genomes.</title>
        <authorList>
            <person name="Floudas D."/>
            <person name="Binder M."/>
            <person name="Riley R."/>
            <person name="Barry K."/>
            <person name="Blanchette R.A."/>
            <person name="Henrissat B."/>
            <person name="Martinez A.T."/>
            <person name="Otillar R."/>
            <person name="Spatafora J.W."/>
            <person name="Yadav J.S."/>
            <person name="Aerts A."/>
            <person name="Benoit I."/>
            <person name="Boyd A."/>
            <person name="Carlson A."/>
            <person name="Copeland A."/>
            <person name="Coutinho P.M."/>
            <person name="de Vries R.P."/>
            <person name="Ferreira P."/>
            <person name="Findley K."/>
            <person name="Foster B."/>
            <person name="Gaskell J."/>
            <person name="Glotzer D."/>
            <person name="Gorecki P."/>
            <person name="Heitman J."/>
            <person name="Hesse C."/>
            <person name="Hori C."/>
            <person name="Igarashi K."/>
            <person name="Jurgens J.A."/>
            <person name="Kallen N."/>
            <person name="Kersten P."/>
            <person name="Kohler A."/>
            <person name="Kuees U."/>
            <person name="Kumar T.K.A."/>
            <person name="Kuo A."/>
            <person name="LaButti K."/>
            <person name="Larrondo L.F."/>
            <person name="Lindquist E."/>
            <person name="Ling A."/>
            <person name="Lombard V."/>
            <person name="Lucas S."/>
            <person name="Lundell T."/>
            <person name="Martin R."/>
            <person name="McLaughlin D.J."/>
            <person name="Morgenstern I."/>
            <person name="Morin E."/>
            <person name="Murat C."/>
            <person name="Nagy L.G."/>
            <person name="Nolan M."/>
            <person name="Ohm R.A."/>
            <person name="Patyshakuliyeva A."/>
            <person name="Rokas A."/>
            <person name="Ruiz-Duenas F.J."/>
            <person name="Sabat G."/>
            <person name="Salamov A."/>
            <person name="Samejima M."/>
            <person name="Schmutz J."/>
            <person name="Slot J.C."/>
            <person name="St John F."/>
            <person name="Stenlid J."/>
            <person name="Sun H."/>
            <person name="Sun S."/>
            <person name="Syed K."/>
            <person name="Tsang A."/>
            <person name="Wiebenga A."/>
            <person name="Young D."/>
            <person name="Pisabarro A."/>
            <person name="Eastwood D.C."/>
            <person name="Martin F."/>
            <person name="Cullen D."/>
            <person name="Grigoriev I.V."/>
            <person name="Hibbett D.S."/>
        </authorList>
    </citation>
    <scope>NUCLEOTIDE SEQUENCE [LARGE SCALE GENOMIC DNA]</scope>
    <source>
        <strain evidence="2 3">DJM-731 SS1</strain>
    </source>
</reference>
<dbReference type="STRING" id="1858805.M5G3I5"/>
<dbReference type="GO" id="GO:0005992">
    <property type="term" value="P:trehalose biosynthetic process"/>
    <property type="evidence" value="ECO:0007669"/>
    <property type="project" value="InterPro"/>
</dbReference>
<dbReference type="GeneID" id="63690338"/>
<keyword evidence="3" id="KW-1185">Reference proteome</keyword>
<proteinExistence type="inferred from homology"/>
<dbReference type="Gene3D" id="3.40.50.1000">
    <property type="entry name" value="HAD superfamily/HAD-like"/>
    <property type="match status" value="1"/>
</dbReference>
<name>M5G3I5_DACPD</name>
<dbReference type="Gene3D" id="3.40.50.2000">
    <property type="entry name" value="Glycogen Phosphorylase B"/>
    <property type="match status" value="2"/>
</dbReference>
<dbReference type="SUPFAM" id="SSF56784">
    <property type="entry name" value="HAD-like"/>
    <property type="match status" value="1"/>
</dbReference>
<protein>
    <submittedName>
        <fullName evidence="2">Glycosyltransferase family 20 protein</fullName>
    </submittedName>
</protein>
<dbReference type="OMA" id="MFYESAS"/>
<dbReference type="EMBL" id="JH795867">
    <property type="protein sequence ID" value="EJU00427.1"/>
    <property type="molecule type" value="Genomic_DNA"/>
</dbReference>
<dbReference type="InterPro" id="IPR001830">
    <property type="entry name" value="Glyco_trans_20"/>
</dbReference>
<dbReference type="InterPro" id="IPR023214">
    <property type="entry name" value="HAD_sf"/>
</dbReference>
<gene>
    <name evidence="2" type="ORF">DACRYDRAFT_54629</name>
</gene>
<evidence type="ECO:0000313" key="3">
    <source>
        <dbReference type="Proteomes" id="UP000030653"/>
    </source>
</evidence>
<dbReference type="PANTHER" id="PTHR10788:SF15">
    <property type="entry name" value="TREHALOSE SYNTHASE COMPLEX REGULATORY SUBUNIT TPS3-RELATED"/>
    <property type="match status" value="1"/>
</dbReference>
<keyword evidence="2" id="KW-0808">Transferase</keyword>
<comment type="similarity">
    <text evidence="1">In the N-terminal section; belongs to the glycosyltransferase 20 family.</text>
</comment>
<dbReference type="InterPro" id="IPR036412">
    <property type="entry name" value="HAD-like_sf"/>
</dbReference>
<dbReference type="Proteomes" id="UP000030653">
    <property type="component" value="Unassembled WGS sequence"/>
</dbReference>
<dbReference type="GO" id="GO:0004805">
    <property type="term" value="F:trehalose-phosphatase activity"/>
    <property type="evidence" value="ECO:0007669"/>
    <property type="project" value="TreeGrafter"/>
</dbReference>
<dbReference type="HOGENOM" id="CLU_002351_2_2_1"/>
<sequence length="720" mass="81802">MQAFDILHNPHGNVGLQNAVHSVSAPDGPLQEKLWVGILGTATDGFDDELKGEVDLRMREESESAVVWLGDDEFDKYYHEFCKRVLWPSLHYAVPDAPRTKVFYSSTSYAQYKAVNQKFAEVIVSNYKPGDIIWINDYHLFLVPQLVRAQLPDAPIGYFHHVAFPSSEIFRCLSVREELLRGILGADLVGFQTHNFARHFRQTVTRILQAEGVPKGIQLDGAHFVDVSVFPIGIDVKAFEEKKRDPEVLEYCSMLAERYAGLKLIVGRDKLDFVSGVRQKLLAFEEFLDKHPEWQGKVVLIQVALSTTEENEQEGHVSEIVTRISSRFSTLTYQPVVFLHTEELTFSQYLALCTMADVFLVTSLREGMALRSHEFVECQTERKRPLVLSEFTGTYSYSGFRSCIAINPWDYRESARAIYTALTMPDSEAASRWEDLHKHVITQTAQSWATSLVSRCERVHEEHRRRPVESIPELNVAQVRGAYNIARDRLILLDLEGTLWHVSNAYLIHTEGFSPPKEMLELLEKVTRDERNRVYVLSGRGTADLEAIGNRVPRLGLCAENGCFVRPPGEKQWRDMVPGFNKDWQGPCVEILQYFAERTPHSFIEKRGASVLWRYYTGDLSDTAALQWARRQSAEAQNHIFDSLGERFGLRIIPGATAFLVLPKNVSRSTAVGSILHIGEDDLSAPLPQGESLPMSPDLEEEEEHFDFILVVSGDERLIQ</sequence>
<dbReference type="GO" id="GO:0005829">
    <property type="term" value="C:cytosol"/>
    <property type="evidence" value="ECO:0007669"/>
    <property type="project" value="TreeGrafter"/>
</dbReference>
<dbReference type="PANTHER" id="PTHR10788">
    <property type="entry name" value="TREHALOSE-6-PHOSPHATE SYNTHASE"/>
    <property type="match status" value="1"/>
</dbReference>
<dbReference type="RefSeq" id="XP_040627324.1">
    <property type="nucleotide sequence ID" value="XM_040775276.1"/>
</dbReference>
<accession>M5G3I5</accession>
<dbReference type="AlphaFoldDB" id="M5G3I5"/>
<dbReference type="GO" id="GO:0005946">
    <property type="term" value="C:alpha,alpha-trehalose-phosphate synthase complex (UDP-forming)"/>
    <property type="evidence" value="ECO:0007669"/>
    <property type="project" value="TreeGrafter"/>
</dbReference>
<dbReference type="SUPFAM" id="SSF53756">
    <property type="entry name" value="UDP-Glycosyltransferase/glycogen phosphorylase"/>
    <property type="match status" value="1"/>
</dbReference>
<dbReference type="CDD" id="cd03788">
    <property type="entry name" value="GT20_TPS"/>
    <property type="match status" value="1"/>
</dbReference>
<organism evidence="2 3">
    <name type="scientific">Dacryopinax primogenitus (strain DJM 731)</name>
    <name type="common">Brown rot fungus</name>
    <dbReference type="NCBI Taxonomy" id="1858805"/>
    <lineage>
        <taxon>Eukaryota</taxon>
        <taxon>Fungi</taxon>
        <taxon>Dikarya</taxon>
        <taxon>Basidiomycota</taxon>
        <taxon>Agaricomycotina</taxon>
        <taxon>Dacrymycetes</taxon>
        <taxon>Dacrymycetales</taxon>
        <taxon>Dacrymycetaceae</taxon>
        <taxon>Dacryopinax</taxon>
    </lineage>
</organism>
<dbReference type="Pfam" id="PF00982">
    <property type="entry name" value="Glyco_transf_20"/>
    <property type="match status" value="1"/>
</dbReference>
<dbReference type="OrthoDB" id="755951at2759"/>